<evidence type="ECO:0000313" key="16">
    <source>
        <dbReference type="Proteomes" id="UP000298416"/>
    </source>
</evidence>
<evidence type="ECO:0000256" key="4">
    <source>
        <dbReference type="ARBA" id="ARBA00022614"/>
    </source>
</evidence>
<keyword evidence="7" id="KW-0677">Repeat</keyword>
<dbReference type="PANTHER" id="PTHR48052:SF8">
    <property type="entry name" value="LRR RECEPTOR-LIKE SERINE_THREONINE-PROTEIN KINASE FLS2"/>
    <property type="match status" value="1"/>
</dbReference>
<evidence type="ECO:0000256" key="1">
    <source>
        <dbReference type="ARBA" id="ARBA00004251"/>
    </source>
</evidence>
<evidence type="ECO:0000256" key="6">
    <source>
        <dbReference type="ARBA" id="ARBA00022729"/>
    </source>
</evidence>
<keyword evidence="11" id="KW-0325">Glycoprotein</keyword>
<dbReference type="OrthoDB" id="1394818at2759"/>
<keyword evidence="10" id="KW-0675">Receptor</keyword>
<keyword evidence="9 12" id="KW-0472">Membrane</keyword>
<reference evidence="15" key="2">
    <citation type="submission" date="2020-08" db="EMBL/GenBank/DDBJ databases">
        <title>Plant Genome Project.</title>
        <authorList>
            <person name="Zhang R.-G."/>
        </authorList>
    </citation>
    <scope>NUCLEOTIDE SEQUENCE</scope>
    <source>
        <strain evidence="15">Huo1</strain>
        <tissue evidence="15">Leaf</tissue>
    </source>
</reference>
<dbReference type="InterPro" id="IPR001611">
    <property type="entry name" value="Leu-rich_rpt"/>
</dbReference>
<evidence type="ECO:0000259" key="14">
    <source>
        <dbReference type="Pfam" id="PF08263"/>
    </source>
</evidence>
<dbReference type="Proteomes" id="UP000298416">
    <property type="component" value="Unassembled WGS sequence"/>
</dbReference>
<dbReference type="AlphaFoldDB" id="A0A8X8Y740"/>
<evidence type="ECO:0000256" key="12">
    <source>
        <dbReference type="SAM" id="Phobius"/>
    </source>
</evidence>
<keyword evidence="5 12" id="KW-0812">Transmembrane</keyword>
<evidence type="ECO:0000313" key="15">
    <source>
        <dbReference type="EMBL" id="KAG6425889.1"/>
    </source>
</evidence>
<dbReference type="PANTHER" id="PTHR48052">
    <property type="entry name" value="UNNAMED PRODUCT"/>
    <property type="match status" value="1"/>
</dbReference>
<feature type="signal peptide" evidence="13">
    <location>
        <begin position="1"/>
        <end position="15"/>
    </location>
</feature>
<dbReference type="PROSITE" id="PS51450">
    <property type="entry name" value="LRR"/>
    <property type="match status" value="1"/>
</dbReference>
<evidence type="ECO:0000256" key="2">
    <source>
        <dbReference type="ARBA" id="ARBA00009592"/>
    </source>
</evidence>
<feature type="chain" id="PRO_5036458525" description="Leucine-rich repeat-containing N-terminal plant-type domain-containing protein" evidence="13">
    <location>
        <begin position="16"/>
        <end position="1039"/>
    </location>
</feature>
<dbReference type="SMART" id="SM00369">
    <property type="entry name" value="LRR_TYP"/>
    <property type="match status" value="10"/>
</dbReference>
<evidence type="ECO:0000256" key="13">
    <source>
        <dbReference type="SAM" id="SignalP"/>
    </source>
</evidence>
<protein>
    <recommendedName>
        <fullName evidence="14">Leucine-rich repeat-containing N-terminal plant-type domain-containing protein</fullName>
    </recommendedName>
</protein>
<feature type="domain" description="Leucine-rich repeat-containing N-terminal plant-type" evidence="14">
    <location>
        <begin position="25"/>
        <end position="65"/>
    </location>
</feature>
<dbReference type="GO" id="GO:0005886">
    <property type="term" value="C:plasma membrane"/>
    <property type="evidence" value="ECO:0007669"/>
    <property type="project" value="UniProtKB-SubCell"/>
</dbReference>
<dbReference type="GO" id="GO:0051707">
    <property type="term" value="P:response to other organism"/>
    <property type="evidence" value="ECO:0007669"/>
    <property type="project" value="UniProtKB-ARBA"/>
</dbReference>
<dbReference type="FunFam" id="3.80.10.10:FF:000095">
    <property type="entry name" value="LRR receptor-like serine/threonine-protein kinase GSO1"/>
    <property type="match status" value="3"/>
</dbReference>
<dbReference type="EMBL" id="PNBA02000004">
    <property type="protein sequence ID" value="KAG6425889.1"/>
    <property type="molecule type" value="Genomic_DNA"/>
</dbReference>
<dbReference type="Pfam" id="PF00560">
    <property type="entry name" value="LRR_1"/>
    <property type="match status" value="9"/>
</dbReference>
<keyword evidence="4" id="KW-0433">Leucine-rich repeat</keyword>
<organism evidence="15">
    <name type="scientific">Salvia splendens</name>
    <name type="common">Scarlet sage</name>
    <dbReference type="NCBI Taxonomy" id="180675"/>
    <lineage>
        <taxon>Eukaryota</taxon>
        <taxon>Viridiplantae</taxon>
        <taxon>Streptophyta</taxon>
        <taxon>Embryophyta</taxon>
        <taxon>Tracheophyta</taxon>
        <taxon>Spermatophyta</taxon>
        <taxon>Magnoliopsida</taxon>
        <taxon>eudicotyledons</taxon>
        <taxon>Gunneridae</taxon>
        <taxon>Pentapetalae</taxon>
        <taxon>asterids</taxon>
        <taxon>lamiids</taxon>
        <taxon>Lamiales</taxon>
        <taxon>Lamiaceae</taxon>
        <taxon>Nepetoideae</taxon>
        <taxon>Mentheae</taxon>
        <taxon>Salviinae</taxon>
        <taxon>Salvia</taxon>
        <taxon>Salvia subgen. Calosphace</taxon>
        <taxon>core Calosphace</taxon>
    </lineage>
</organism>
<keyword evidence="3" id="KW-1003">Cell membrane</keyword>
<comment type="caution">
    <text evidence="15">The sequence shown here is derived from an EMBL/GenBank/DDBJ whole genome shotgun (WGS) entry which is preliminary data.</text>
</comment>
<dbReference type="InterPro" id="IPR003591">
    <property type="entry name" value="Leu-rich_rpt_typical-subtyp"/>
</dbReference>
<evidence type="ECO:0000256" key="10">
    <source>
        <dbReference type="ARBA" id="ARBA00023170"/>
    </source>
</evidence>
<comment type="similarity">
    <text evidence="2">Belongs to the RLP family.</text>
</comment>
<keyword evidence="16" id="KW-1185">Reference proteome</keyword>
<evidence type="ECO:0000256" key="3">
    <source>
        <dbReference type="ARBA" id="ARBA00022475"/>
    </source>
</evidence>
<evidence type="ECO:0000256" key="7">
    <source>
        <dbReference type="ARBA" id="ARBA00022737"/>
    </source>
</evidence>
<dbReference type="GO" id="GO:0006952">
    <property type="term" value="P:defense response"/>
    <property type="evidence" value="ECO:0007669"/>
    <property type="project" value="UniProtKB-ARBA"/>
</dbReference>
<evidence type="ECO:0000256" key="8">
    <source>
        <dbReference type="ARBA" id="ARBA00022989"/>
    </source>
</evidence>
<dbReference type="Pfam" id="PF13855">
    <property type="entry name" value="LRR_8"/>
    <property type="match status" value="1"/>
</dbReference>
<dbReference type="Pfam" id="PF08263">
    <property type="entry name" value="LRRNT_2"/>
    <property type="match status" value="1"/>
</dbReference>
<proteinExistence type="inferred from homology"/>
<keyword evidence="8 12" id="KW-1133">Transmembrane helix</keyword>
<keyword evidence="6 13" id="KW-0732">Signal</keyword>
<comment type="subcellular location">
    <subcellularLocation>
        <location evidence="1">Cell membrane</location>
        <topology evidence="1">Single-pass type I membrane protein</topology>
    </subcellularLocation>
</comment>
<gene>
    <name evidence="15" type="ORF">SASPL_110097</name>
</gene>
<name>A0A8X8Y740_SALSN</name>
<evidence type="ECO:0000256" key="5">
    <source>
        <dbReference type="ARBA" id="ARBA00022692"/>
    </source>
</evidence>
<accession>A0A8X8Y740</accession>
<sequence>MFALILLFLSISNLAIDLSFVSGQSEKELLLELKTSLTYESSTSTKLVHWNESVDLCQWPGVECSSRGSVSGLDLSGESISDGIITLFSLTHLQSLSLAQNTFSLPEFPSGFGQLTELRYLNLSRCGFSGQIPSDLSNLTRLVVLDLSVDFFSSLNLPNLYRLIHAFSSLKELHLDGVNVSANGNEWGSAISSSMSNLTVLGMSGCFLRGPLDSSLLKLQSLSVIRLDGNTFSSPFPGFLAEFPNLKVLTLSSCDLSGVVPAKLFRIKTLQTVDLSNNRNLQGSLPEFPANGSLENLMLSYTRFSGNVTESIGNLRMMSNLDVRSCNFSGLIPSTIKNLNLLVYLDLSQNQFSGSVPSFAFLKNLNVLNLYSNRLEGEVSDSSWKGLENLEFLHLGENSLKGEIPPSLFALPMLKSLHLSNNSFSGSIKLSTSNTSSPLEVLEMSLNNLEGSIPRIFFELKNLSSLIISSNNFSGSIHLTDFSKLTNLASLDLSYNKLSVHVDEETVFSKLFPRLGSLMLAHCNLQKVPSLKNQSSLMMLDLSNNVIEGEIPSWMWEGNLRFLNISHNRFSRFQEPYDLRALDYINVHANVIVGMIPSPFSSAVVLDFSSNRFSSISPDVGDSLHRAIFFSAADNQIAGEIPRSFCNATGLHVLDLSNNSFHGGIPSCLVNNNLEVLNLRRNNLDGAIPDAFPVECSLETLDLSRNVLKGKVPKSLNRCSELKVLDLTSNTFNDTFPCWINTLSSLRVLALRSNMFHGDMNCLGDTNSSWRNLQIFNIASNYISGAIPAEMFEKLQALTDASQQQQQQKQPDYLHFSMETVHGVYYQDSVTVVMKNQMYDLEKIQTIFTSIDFSDNNLQGAIPPTIGSLQSLYILNFSHNAFSGHIPPSLANVSKLQSFDLSFNALVGEIPGQLADLTSLGVLNLSYNHLVGRIPQGKQFNTFTESSYVGNEGLCGFPLNRNCSEKGASQPGEVQGEEEDNVFDRGMYVNAALGFVVGVGIIVAPLLLCKKWRNYYNKHLTRFAVLVLPQQNQKSTGKW</sequence>
<reference evidence="15" key="1">
    <citation type="submission" date="2018-01" db="EMBL/GenBank/DDBJ databases">
        <authorList>
            <person name="Mao J.F."/>
        </authorList>
    </citation>
    <scope>NUCLEOTIDE SEQUENCE</scope>
    <source>
        <strain evidence="15">Huo1</strain>
        <tissue evidence="15">Leaf</tissue>
    </source>
</reference>
<evidence type="ECO:0000256" key="11">
    <source>
        <dbReference type="ARBA" id="ARBA00023180"/>
    </source>
</evidence>
<evidence type="ECO:0000256" key="9">
    <source>
        <dbReference type="ARBA" id="ARBA00023136"/>
    </source>
</evidence>
<feature type="transmembrane region" description="Helical" evidence="12">
    <location>
        <begin position="987"/>
        <end position="1008"/>
    </location>
</feature>
<dbReference type="InterPro" id="IPR013210">
    <property type="entry name" value="LRR_N_plant-typ"/>
</dbReference>